<accession>E6QLF3</accession>
<reference evidence="1" key="1">
    <citation type="submission" date="2009-10" db="EMBL/GenBank/DDBJ databases">
        <title>Diversity of trophic interactions inside an arsenic-rich microbial ecosystem.</title>
        <authorList>
            <person name="Bertin P.N."/>
            <person name="Heinrich-Salmeron A."/>
            <person name="Pelletier E."/>
            <person name="Goulhen-Chollet F."/>
            <person name="Arsene-Ploetze F."/>
            <person name="Gallien S."/>
            <person name="Calteau A."/>
            <person name="Vallenet D."/>
            <person name="Casiot C."/>
            <person name="Chane-Woon-Ming B."/>
            <person name="Giloteaux L."/>
            <person name="Barakat M."/>
            <person name="Bonnefoy V."/>
            <person name="Bruneel O."/>
            <person name="Chandler M."/>
            <person name="Cleiss J."/>
            <person name="Duran R."/>
            <person name="Elbaz-Poulichet F."/>
            <person name="Fonknechten N."/>
            <person name="Lauga B."/>
            <person name="Mornico D."/>
            <person name="Ortet P."/>
            <person name="Schaeffer C."/>
            <person name="Siguier P."/>
            <person name="Alexander Thil Smith A."/>
            <person name="Van Dorsselaer A."/>
            <person name="Weissenbach J."/>
            <person name="Medigue C."/>
            <person name="Le Paslier D."/>
        </authorList>
    </citation>
    <scope>NUCLEOTIDE SEQUENCE</scope>
</reference>
<proteinExistence type="predicted"/>
<protein>
    <submittedName>
        <fullName evidence="1">Uncharacterized protein</fullName>
    </submittedName>
</protein>
<evidence type="ECO:0000313" key="1">
    <source>
        <dbReference type="EMBL" id="CBI08073.1"/>
    </source>
</evidence>
<name>E6QLF3_9ZZZZ</name>
<gene>
    <name evidence="1" type="ORF">CARN6_1502</name>
</gene>
<comment type="caution">
    <text evidence="1">The sequence shown here is derived from an EMBL/GenBank/DDBJ whole genome shotgun (WGS) entry which is preliminary data.</text>
</comment>
<sequence>MTDELSETVIVMCLAKEVCQRIARKVVRELQQLTNGLQSGDDSGLKNAWDEICVQIQGEESYTWDAYDLTVKQMLCAEVSRLAQHEQNSIWLQTKEGEDWICEEEDSRESNPAVLDDIVEYLSSEYVYDMASDWTNPRIRKYLSWD</sequence>
<dbReference type="EMBL" id="CABQ01000180">
    <property type="protein sequence ID" value="CBI08073.1"/>
    <property type="molecule type" value="Genomic_DNA"/>
</dbReference>
<organism evidence="1">
    <name type="scientific">mine drainage metagenome</name>
    <dbReference type="NCBI Taxonomy" id="410659"/>
    <lineage>
        <taxon>unclassified sequences</taxon>
        <taxon>metagenomes</taxon>
        <taxon>ecological metagenomes</taxon>
    </lineage>
</organism>
<dbReference type="AlphaFoldDB" id="E6QLF3"/>